<evidence type="ECO:0000256" key="1">
    <source>
        <dbReference type="SAM" id="MobiDB-lite"/>
    </source>
</evidence>
<feature type="compositionally biased region" description="Polar residues" evidence="1">
    <location>
        <begin position="68"/>
        <end position="90"/>
    </location>
</feature>
<evidence type="ECO:0000313" key="3">
    <source>
        <dbReference type="Proteomes" id="UP001595799"/>
    </source>
</evidence>
<comment type="caution">
    <text evidence="2">The sequence shown here is derived from an EMBL/GenBank/DDBJ whole genome shotgun (WGS) entry which is preliminary data.</text>
</comment>
<reference evidence="3" key="1">
    <citation type="journal article" date="2019" name="Int. J. Syst. Evol. Microbiol.">
        <title>The Global Catalogue of Microorganisms (GCM) 10K type strain sequencing project: providing services to taxonomists for standard genome sequencing and annotation.</title>
        <authorList>
            <consortium name="The Broad Institute Genomics Platform"/>
            <consortium name="The Broad Institute Genome Sequencing Center for Infectious Disease"/>
            <person name="Wu L."/>
            <person name="Ma J."/>
        </authorList>
    </citation>
    <scope>NUCLEOTIDE SEQUENCE [LARGE SCALE GENOMIC DNA]</scope>
    <source>
        <strain evidence="3">CECT 8472</strain>
    </source>
</reference>
<gene>
    <name evidence="2" type="ORF">ACFOW6_03080</name>
</gene>
<sequence>MPAEANPDAAGLSRLLHGARCLVAAAGVAIVAACFAPAVLAQDGPRDLFPQGNSGQSERSTPREGTRQDSWSLPDSDQGTRSPDSWQAPSGTERRDRVIPDDGDGTADGRTRLRGGILVDELEDSFPETLGPLAAGDGGLGLDLWRGSQRGEIIRLLNSQPRPSSPVARGLLRRLLLSSAQPPAADGRRDGQPDLLIERARLLLALGEYENLVNLLVQIPGLERSSELARLQVEAALLAQEPDAVCPMVRRALSLHRSREFWPKAQIYCQIRNGEDSAASIGIGLQREVGNSDTTFLNLADAALGVGEVPRISGPSALDLALLRQMQAGSALVSDGLSADFMAAAVTLPGLEAERRVDLAEEAARRGVLPLRLLGEAYGALSFTDSDLRNATGRAAELDGGEARALLYQAMRRANAPEARGEALRALLESAAEAGLEPQVTQIVQPVLERIGPEPALSWLAPTAVRAALLAGRFEMANAWVQLLQRNGNTAEARGELASLWPLFRLAGMEEPEVGMTATDWAERRVSRGAGREETRSLQRLYESLQASVSGAAGLDTASAQLRRAVREDRRGEGILLSLRTLDQGQGSARGRGDALTALSQLGFSREARLLAMHALVGRGL</sequence>
<accession>A0ABV8UJ67</accession>
<dbReference type="RefSeq" id="WP_382420859.1">
    <property type="nucleotide sequence ID" value="NZ_JBHSCW010000001.1"/>
</dbReference>
<organism evidence="2 3">
    <name type="scientific">Fodinicurvata halophila</name>
    <dbReference type="NCBI Taxonomy" id="1419723"/>
    <lineage>
        <taxon>Bacteria</taxon>
        <taxon>Pseudomonadati</taxon>
        <taxon>Pseudomonadota</taxon>
        <taxon>Alphaproteobacteria</taxon>
        <taxon>Rhodospirillales</taxon>
        <taxon>Rhodovibrionaceae</taxon>
        <taxon>Fodinicurvata</taxon>
    </lineage>
</organism>
<evidence type="ECO:0000313" key="2">
    <source>
        <dbReference type="EMBL" id="MFC4350524.1"/>
    </source>
</evidence>
<dbReference type="EMBL" id="JBHSCW010000001">
    <property type="protein sequence ID" value="MFC4350524.1"/>
    <property type="molecule type" value="Genomic_DNA"/>
</dbReference>
<dbReference type="Proteomes" id="UP001595799">
    <property type="component" value="Unassembled WGS sequence"/>
</dbReference>
<protein>
    <submittedName>
        <fullName evidence="2">Uncharacterized protein</fullName>
    </submittedName>
</protein>
<feature type="region of interest" description="Disordered" evidence="1">
    <location>
        <begin position="46"/>
        <end position="112"/>
    </location>
</feature>
<name>A0ABV8UJ67_9PROT</name>
<proteinExistence type="predicted"/>
<keyword evidence="3" id="KW-1185">Reference proteome</keyword>